<accession>A0ABD7CGI0</accession>
<gene>
    <name evidence="1" type="ORF">JQS73_11675</name>
</gene>
<name>A0ABD7CGI0_CLOBO</name>
<sequence>MAESGLQKDIAESLYYTAISAMDNLRLKIETLRSLLMWLRTELKNT</sequence>
<protein>
    <submittedName>
        <fullName evidence="1">Uncharacterized protein</fullName>
    </submittedName>
</protein>
<reference evidence="1 2" key="1">
    <citation type="journal article" date="2014" name="J. Infect. Dis.">
        <title>Molecular characterization of a novel botulinum neurotoxin type H gene.</title>
        <authorList>
            <person name="Dover N."/>
            <person name="Barash J.R."/>
            <person name="Hill K.K."/>
            <person name="Xie G."/>
            <person name="Arnon S.S."/>
        </authorList>
    </citation>
    <scope>NUCLEOTIDE SEQUENCE [LARGE SCALE GENOMIC DNA]</scope>
    <source>
        <strain evidence="1 2">IBCA10-7060</strain>
    </source>
</reference>
<dbReference type="EMBL" id="CP069280">
    <property type="protein sequence ID" value="QRI52101.1"/>
    <property type="molecule type" value="Genomic_DNA"/>
</dbReference>
<organism evidence="1 2">
    <name type="scientific">Clostridium botulinum</name>
    <dbReference type="NCBI Taxonomy" id="1491"/>
    <lineage>
        <taxon>Bacteria</taxon>
        <taxon>Bacillati</taxon>
        <taxon>Bacillota</taxon>
        <taxon>Clostridia</taxon>
        <taxon>Eubacteriales</taxon>
        <taxon>Clostridiaceae</taxon>
        <taxon>Clostridium</taxon>
    </lineage>
</organism>
<dbReference type="RefSeq" id="WP_160279539.1">
    <property type="nucleotide sequence ID" value="NZ_CP069280.1"/>
</dbReference>
<evidence type="ECO:0000313" key="1">
    <source>
        <dbReference type="EMBL" id="QRI52101.1"/>
    </source>
</evidence>
<dbReference type="Proteomes" id="UP000663464">
    <property type="component" value="Chromosome"/>
</dbReference>
<evidence type="ECO:0000313" key="2">
    <source>
        <dbReference type="Proteomes" id="UP000663464"/>
    </source>
</evidence>
<dbReference type="AlphaFoldDB" id="A0ABD7CGI0"/>
<proteinExistence type="predicted"/>